<evidence type="ECO:0000256" key="3">
    <source>
        <dbReference type="ARBA" id="ARBA00023052"/>
    </source>
</evidence>
<dbReference type="SUPFAM" id="SSF52518">
    <property type="entry name" value="Thiamin diphosphate-binding fold (THDP-binding)"/>
    <property type="match status" value="1"/>
</dbReference>
<name>X0XVL0_9ZZZZ</name>
<feature type="non-terminal residue" evidence="6">
    <location>
        <position position="1"/>
    </location>
</feature>
<dbReference type="InterPro" id="IPR001017">
    <property type="entry name" value="DH_E1"/>
</dbReference>
<keyword evidence="4" id="KW-0812">Transmembrane</keyword>
<dbReference type="PANTHER" id="PTHR11516">
    <property type="entry name" value="PYRUVATE DEHYDROGENASE E1 COMPONENT, ALPHA SUBUNIT BACTERIAL AND ORGANELLAR"/>
    <property type="match status" value="1"/>
</dbReference>
<dbReference type="Pfam" id="PF00676">
    <property type="entry name" value="E1_dh"/>
    <property type="match status" value="1"/>
</dbReference>
<keyword evidence="2" id="KW-0560">Oxidoreductase</keyword>
<dbReference type="CDD" id="cd02000">
    <property type="entry name" value="TPP_E1_PDC_ADC_BCADC"/>
    <property type="match status" value="1"/>
</dbReference>
<feature type="non-terminal residue" evidence="6">
    <location>
        <position position="246"/>
    </location>
</feature>
<dbReference type="PANTHER" id="PTHR11516:SF60">
    <property type="entry name" value="PYRUVATE DEHYDROGENASE E1 COMPONENT SUBUNIT ALPHA"/>
    <property type="match status" value="1"/>
</dbReference>
<dbReference type="AlphaFoldDB" id="X0XVL0"/>
<organism evidence="6">
    <name type="scientific">marine sediment metagenome</name>
    <dbReference type="NCBI Taxonomy" id="412755"/>
    <lineage>
        <taxon>unclassified sequences</taxon>
        <taxon>metagenomes</taxon>
        <taxon>ecological metagenomes</taxon>
    </lineage>
</organism>
<proteinExistence type="predicted"/>
<evidence type="ECO:0000256" key="1">
    <source>
        <dbReference type="ARBA" id="ARBA00001964"/>
    </source>
</evidence>
<protein>
    <recommendedName>
        <fullName evidence="5">Dehydrogenase E1 component domain-containing protein</fullName>
    </recommendedName>
</protein>
<dbReference type="EMBL" id="BARS01046322">
    <property type="protein sequence ID" value="GAG28831.1"/>
    <property type="molecule type" value="Genomic_DNA"/>
</dbReference>
<comment type="cofactor">
    <cofactor evidence="1">
        <name>thiamine diphosphate</name>
        <dbReference type="ChEBI" id="CHEBI:58937"/>
    </cofactor>
</comment>
<evidence type="ECO:0000259" key="5">
    <source>
        <dbReference type="Pfam" id="PF00676"/>
    </source>
</evidence>
<keyword evidence="3" id="KW-0786">Thiamine pyrophosphate</keyword>
<evidence type="ECO:0000256" key="2">
    <source>
        <dbReference type="ARBA" id="ARBA00023002"/>
    </source>
</evidence>
<keyword evidence="4" id="KW-0472">Membrane</keyword>
<keyword evidence="4" id="KW-1133">Transmembrane helix</keyword>
<dbReference type="InterPro" id="IPR029061">
    <property type="entry name" value="THDP-binding"/>
</dbReference>
<dbReference type="GO" id="GO:0004739">
    <property type="term" value="F:pyruvate dehydrogenase (acetyl-transferring) activity"/>
    <property type="evidence" value="ECO:0007669"/>
    <property type="project" value="TreeGrafter"/>
</dbReference>
<evidence type="ECO:0000256" key="4">
    <source>
        <dbReference type="SAM" id="Phobius"/>
    </source>
</evidence>
<accession>X0XVL0</accession>
<gene>
    <name evidence="6" type="ORF">S01H1_69738</name>
</gene>
<sequence length="246" mass="27285">NLSEQDVITGTHRAHEHCIAKGARIDRMMAELFGKETGYCKGKGGSMHIVDPSIGILGCNGIVGGGIPMAVGAAFAFKYKKEKRVSVCFFGDGAANQGSFHESLNLASIWKLPVLFVCENNQYALSTAQVTVINIENIYIRAKSYGIPGVMVDGNDLLKIHEVSGALIERARKAKGPALLECKTYRVRGHWEGDAQQYRTKKEIEEWQRKCPIIRFRKLLSQKGYINQMKDAAIRAKIQNEIEEAV</sequence>
<feature type="domain" description="Dehydrogenase E1 component" evidence="5">
    <location>
        <begin position="2"/>
        <end position="246"/>
    </location>
</feature>
<dbReference type="InterPro" id="IPR050642">
    <property type="entry name" value="PDH_E1_Alpha_Subunit"/>
</dbReference>
<reference evidence="6" key="1">
    <citation type="journal article" date="2014" name="Front. Microbiol.">
        <title>High frequency of phylogenetically diverse reductive dehalogenase-homologous genes in deep subseafloor sedimentary metagenomes.</title>
        <authorList>
            <person name="Kawai M."/>
            <person name="Futagami T."/>
            <person name="Toyoda A."/>
            <person name="Takaki Y."/>
            <person name="Nishi S."/>
            <person name="Hori S."/>
            <person name="Arai W."/>
            <person name="Tsubouchi T."/>
            <person name="Morono Y."/>
            <person name="Uchiyama I."/>
            <person name="Ito T."/>
            <person name="Fujiyama A."/>
            <person name="Inagaki F."/>
            <person name="Takami H."/>
        </authorList>
    </citation>
    <scope>NUCLEOTIDE SEQUENCE</scope>
    <source>
        <strain evidence="6">Expedition CK06-06</strain>
    </source>
</reference>
<evidence type="ECO:0000313" key="6">
    <source>
        <dbReference type="EMBL" id="GAG28831.1"/>
    </source>
</evidence>
<comment type="caution">
    <text evidence="6">The sequence shown here is derived from an EMBL/GenBank/DDBJ whole genome shotgun (WGS) entry which is preliminary data.</text>
</comment>
<dbReference type="Gene3D" id="3.40.50.970">
    <property type="match status" value="1"/>
</dbReference>
<dbReference type="GO" id="GO:0006086">
    <property type="term" value="P:pyruvate decarboxylation to acetyl-CoA"/>
    <property type="evidence" value="ECO:0007669"/>
    <property type="project" value="TreeGrafter"/>
</dbReference>
<feature type="transmembrane region" description="Helical" evidence="4">
    <location>
        <begin position="54"/>
        <end position="77"/>
    </location>
</feature>